<dbReference type="InterPro" id="IPR013320">
    <property type="entry name" value="ConA-like_dom_sf"/>
</dbReference>
<evidence type="ECO:0000313" key="5">
    <source>
        <dbReference type="Proteomes" id="UP001165488"/>
    </source>
</evidence>
<dbReference type="Proteomes" id="UP001165488">
    <property type="component" value="Unassembled WGS sequence"/>
</dbReference>
<evidence type="ECO:0000256" key="1">
    <source>
        <dbReference type="ARBA" id="ARBA00006865"/>
    </source>
</evidence>
<dbReference type="EMBL" id="JAKZGS010000012">
    <property type="protein sequence ID" value="MCH7399126.1"/>
    <property type="molecule type" value="Genomic_DNA"/>
</dbReference>
<sequence>MIVMFKMIQFLFVFLTLVGANSCTQDEVDEQVILPTNLEVTITELENGMVKVGFSAEKVNFFRVSFGVNNSSPELVSGREVTYRYDQVGEYTITVQAHATEADFIKKEETVTITEQSLGIGFPTSGFESPITYDGYSLSWSDEFNTSTLSSDWVFEIGDGCPGLCGWGNNELQYYRRENTELKDGYLVITAKQESIGGRNYTSSRLKTQGKQVFQYGRIDIRAALPKGQGIWPAFWMLGESITDISWPACGEIDIMEMVGGSASGRDDTVHGTLHWDNNGSYSYKGGKLTLPGAAKLADNFHVYSIIWDENKIVWLLDDEVFHEQDISPAAMDEFRKPFFLLINMAVGGNWPGNPDGTTILPQQMAVDYVRVFEKN</sequence>
<comment type="similarity">
    <text evidence="1">Belongs to the glycosyl hydrolase 16 family.</text>
</comment>
<accession>A0ABS9UR68</accession>
<dbReference type="Gene3D" id="2.60.120.200">
    <property type="match status" value="1"/>
</dbReference>
<protein>
    <submittedName>
        <fullName evidence="4">Glycoside hydrolase family 16 protein</fullName>
    </submittedName>
</protein>
<organism evidence="4 5">
    <name type="scientific">Belliella calami</name>
    <dbReference type="NCBI Taxonomy" id="2923436"/>
    <lineage>
        <taxon>Bacteria</taxon>
        <taxon>Pseudomonadati</taxon>
        <taxon>Bacteroidota</taxon>
        <taxon>Cytophagia</taxon>
        <taxon>Cytophagales</taxon>
        <taxon>Cyclobacteriaceae</taxon>
        <taxon>Belliella</taxon>
    </lineage>
</organism>
<evidence type="ECO:0000313" key="4">
    <source>
        <dbReference type="EMBL" id="MCH7399126.1"/>
    </source>
</evidence>
<evidence type="ECO:0000256" key="2">
    <source>
        <dbReference type="SAM" id="SignalP"/>
    </source>
</evidence>
<gene>
    <name evidence="4" type="ORF">MM236_14070</name>
</gene>
<name>A0ABS9UR68_9BACT</name>
<evidence type="ECO:0000259" key="3">
    <source>
        <dbReference type="PROSITE" id="PS51762"/>
    </source>
</evidence>
<dbReference type="InterPro" id="IPR050546">
    <property type="entry name" value="Glycosyl_Hydrlase_16"/>
</dbReference>
<dbReference type="PROSITE" id="PS51762">
    <property type="entry name" value="GH16_2"/>
    <property type="match status" value="1"/>
</dbReference>
<dbReference type="CDD" id="cd08023">
    <property type="entry name" value="GH16_laminarinase_like"/>
    <property type="match status" value="1"/>
</dbReference>
<keyword evidence="5" id="KW-1185">Reference proteome</keyword>
<feature type="signal peptide" evidence="2">
    <location>
        <begin position="1"/>
        <end position="22"/>
    </location>
</feature>
<dbReference type="GO" id="GO:0016787">
    <property type="term" value="F:hydrolase activity"/>
    <property type="evidence" value="ECO:0007669"/>
    <property type="project" value="UniProtKB-KW"/>
</dbReference>
<keyword evidence="2" id="KW-0732">Signal</keyword>
<feature type="chain" id="PRO_5046741029" evidence="2">
    <location>
        <begin position="23"/>
        <end position="376"/>
    </location>
</feature>
<dbReference type="SUPFAM" id="SSF49899">
    <property type="entry name" value="Concanavalin A-like lectins/glucanases"/>
    <property type="match status" value="1"/>
</dbReference>
<dbReference type="PANTHER" id="PTHR10963:SF55">
    <property type="entry name" value="GLYCOSIDE HYDROLASE FAMILY 16 PROTEIN"/>
    <property type="match status" value="1"/>
</dbReference>
<dbReference type="InterPro" id="IPR000757">
    <property type="entry name" value="Beta-glucanase-like"/>
</dbReference>
<comment type="caution">
    <text evidence="4">The sequence shown here is derived from an EMBL/GenBank/DDBJ whole genome shotgun (WGS) entry which is preliminary data.</text>
</comment>
<proteinExistence type="inferred from homology"/>
<keyword evidence="4" id="KW-0378">Hydrolase</keyword>
<feature type="domain" description="GH16" evidence="3">
    <location>
        <begin position="131"/>
        <end position="376"/>
    </location>
</feature>
<reference evidence="4" key="1">
    <citation type="submission" date="2022-03" db="EMBL/GenBank/DDBJ databases">
        <title>De novo assembled genomes of Belliella spp. (Cyclobacteriaceae) strains.</title>
        <authorList>
            <person name="Szabo A."/>
            <person name="Korponai K."/>
            <person name="Felfoldi T."/>
        </authorList>
    </citation>
    <scope>NUCLEOTIDE SEQUENCE</scope>
    <source>
        <strain evidence="4">DSM 107340</strain>
    </source>
</reference>
<dbReference type="Pfam" id="PF00722">
    <property type="entry name" value="Glyco_hydro_16"/>
    <property type="match status" value="1"/>
</dbReference>
<dbReference type="PANTHER" id="PTHR10963">
    <property type="entry name" value="GLYCOSYL HYDROLASE-RELATED"/>
    <property type="match status" value="1"/>
</dbReference>